<dbReference type="AlphaFoldDB" id="A0A2R4CAH6"/>
<dbReference type="RefSeq" id="WP_107141944.1">
    <property type="nucleotide sequence ID" value="NZ_CP028324.1"/>
</dbReference>
<dbReference type="InterPro" id="IPR056078">
    <property type="entry name" value="DUF7661"/>
</dbReference>
<feature type="domain" description="DUF7661" evidence="1">
    <location>
        <begin position="3"/>
        <end position="70"/>
    </location>
</feature>
<dbReference type="KEGG" id="masz:C9I28_13495"/>
<proteinExistence type="predicted"/>
<dbReference type="EMBL" id="CP028324">
    <property type="protein sequence ID" value="AVR96595.1"/>
    <property type="molecule type" value="Genomic_DNA"/>
</dbReference>
<sequence length="70" mass="8043">MPIRFNVFGTRIDIERRGNAWLAWHPGSDGKRRPADLVVPPDLDEEELGRYLGDLLHEDARPGHDEVVRL</sequence>
<evidence type="ECO:0000313" key="3">
    <source>
        <dbReference type="Proteomes" id="UP000240505"/>
    </source>
</evidence>
<evidence type="ECO:0000259" key="1">
    <source>
        <dbReference type="Pfam" id="PF24697"/>
    </source>
</evidence>
<dbReference type="Proteomes" id="UP000240505">
    <property type="component" value="Chromosome"/>
</dbReference>
<organism evidence="2 3">
    <name type="scientific">Pseudoduganella armeniaca</name>
    <dbReference type="NCBI Taxonomy" id="2072590"/>
    <lineage>
        <taxon>Bacteria</taxon>
        <taxon>Pseudomonadati</taxon>
        <taxon>Pseudomonadota</taxon>
        <taxon>Betaproteobacteria</taxon>
        <taxon>Burkholderiales</taxon>
        <taxon>Oxalobacteraceae</taxon>
        <taxon>Telluria group</taxon>
        <taxon>Pseudoduganella</taxon>
    </lineage>
</organism>
<reference evidence="2 3" key="1">
    <citation type="submission" date="2018-03" db="EMBL/GenBank/DDBJ databases">
        <title>Massilia armeniaca sp. nov., isolated from desert soil.</title>
        <authorList>
            <person name="Huang H."/>
            <person name="Ren M."/>
        </authorList>
    </citation>
    <scope>NUCLEOTIDE SEQUENCE [LARGE SCALE GENOMIC DNA]</scope>
    <source>
        <strain evidence="2 3">ZMN-3</strain>
    </source>
</reference>
<gene>
    <name evidence="2" type="ORF">C9I28_13495</name>
</gene>
<keyword evidence="3" id="KW-1185">Reference proteome</keyword>
<accession>A0A2R4CAH6</accession>
<protein>
    <recommendedName>
        <fullName evidence="1">DUF7661 domain-containing protein</fullName>
    </recommendedName>
</protein>
<name>A0A2R4CAH6_9BURK</name>
<dbReference type="Pfam" id="PF24697">
    <property type="entry name" value="DUF7661"/>
    <property type="match status" value="1"/>
</dbReference>
<evidence type="ECO:0000313" key="2">
    <source>
        <dbReference type="EMBL" id="AVR96595.1"/>
    </source>
</evidence>
<dbReference type="OrthoDB" id="8592593at2"/>